<evidence type="ECO:0000313" key="2">
    <source>
        <dbReference type="EMBL" id="ORV63743.1"/>
    </source>
</evidence>
<dbReference type="InterPro" id="IPR016181">
    <property type="entry name" value="Acyl_CoA_acyltransferase"/>
</dbReference>
<protein>
    <recommendedName>
        <fullName evidence="1">N-acetyltransferase domain-containing protein</fullName>
    </recommendedName>
</protein>
<dbReference type="AlphaFoldDB" id="A0A1X1V3T4"/>
<proteinExistence type="predicted"/>
<dbReference type="InterPro" id="IPR000182">
    <property type="entry name" value="GNAT_dom"/>
</dbReference>
<dbReference type="EMBL" id="LQOX01000130">
    <property type="protein sequence ID" value="ORV63743.1"/>
    <property type="molecule type" value="Genomic_DNA"/>
</dbReference>
<accession>A0A1X1V3T4</accession>
<dbReference type="RefSeq" id="WP_051508117.1">
    <property type="nucleotide sequence ID" value="NZ_LQOX01000130.1"/>
</dbReference>
<comment type="caution">
    <text evidence="2">The sequence shown here is derived from an EMBL/GenBank/DDBJ whole genome shotgun (WGS) entry which is preliminary data.</text>
</comment>
<sequence>MPTIGPDRLEIQFIEVALAARGRKIGTQVVQMLAERHPDRRLFAYSQDGDRFWARLGWERFDHPEGDWRSLFIQPTRVVLASQS</sequence>
<name>A0A1X1V3T4_MYCGS</name>
<reference evidence="2 3" key="1">
    <citation type="submission" date="2016-01" db="EMBL/GenBank/DDBJ databases">
        <title>The new phylogeny of the genus Mycobacterium.</title>
        <authorList>
            <person name="Tarcisio F."/>
            <person name="Conor M."/>
            <person name="Antonella G."/>
            <person name="Elisabetta G."/>
            <person name="Giulia F.S."/>
            <person name="Sara T."/>
            <person name="Anna F."/>
            <person name="Clotilde B."/>
            <person name="Roberto B."/>
            <person name="Veronica D.S."/>
            <person name="Fabio R."/>
            <person name="Monica P."/>
            <person name="Olivier J."/>
            <person name="Enrico T."/>
            <person name="Nicola S."/>
        </authorList>
    </citation>
    <scope>NUCLEOTIDE SEQUENCE [LARGE SCALE GENOMIC DNA]</scope>
    <source>
        <strain evidence="2 3">DSM 43505</strain>
    </source>
</reference>
<dbReference type="Proteomes" id="UP000193738">
    <property type="component" value="Unassembled WGS sequence"/>
</dbReference>
<evidence type="ECO:0000313" key="3">
    <source>
        <dbReference type="Proteomes" id="UP000193738"/>
    </source>
</evidence>
<dbReference type="PROSITE" id="PS51186">
    <property type="entry name" value="GNAT"/>
    <property type="match status" value="1"/>
</dbReference>
<feature type="domain" description="N-acetyltransferase" evidence="1">
    <location>
        <begin position="1"/>
        <end position="74"/>
    </location>
</feature>
<dbReference type="GO" id="GO:0016747">
    <property type="term" value="F:acyltransferase activity, transferring groups other than amino-acyl groups"/>
    <property type="evidence" value="ECO:0007669"/>
    <property type="project" value="InterPro"/>
</dbReference>
<dbReference type="SUPFAM" id="SSF55729">
    <property type="entry name" value="Acyl-CoA N-acyltransferases (Nat)"/>
    <property type="match status" value="1"/>
</dbReference>
<gene>
    <name evidence="2" type="ORF">AWC07_15865</name>
</gene>
<keyword evidence="3" id="KW-1185">Reference proteome</keyword>
<evidence type="ECO:0000259" key="1">
    <source>
        <dbReference type="PROSITE" id="PS51186"/>
    </source>
</evidence>
<organism evidence="2 3">
    <name type="scientific">Mycobacterium gastri</name>
    <dbReference type="NCBI Taxonomy" id="1777"/>
    <lineage>
        <taxon>Bacteria</taxon>
        <taxon>Bacillati</taxon>
        <taxon>Actinomycetota</taxon>
        <taxon>Actinomycetes</taxon>
        <taxon>Mycobacteriales</taxon>
        <taxon>Mycobacteriaceae</taxon>
        <taxon>Mycobacterium</taxon>
    </lineage>
</organism>